<evidence type="ECO:0000256" key="10">
    <source>
        <dbReference type="SAM" id="Coils"/>
    </source>
</evidence>
<feature type="transmembrane region" description="Helical" evidence="9">
    <location>
        <begin position="20"/>
        <end position="40"/>
    </location>
</feature>
<dbReference type="KEGG" id="mcg:GL4_3045"/>
<dbReference type="InterPro" id="IPR058781">
    <property type="entry name" value="HH_AprE-like"/>
</dbReference>
<dbReference type="HOGENOM" id="CLU_023976_1_1_5"/>
<evidence type="ECO:0000259" key="12">
    <source>
        <dbReference type="Pfam" id="PF26002"/>
    </source>
</evidence>
<feature type="domain" description="AprE-like long alpha-helical hairpin" evidence="11">
    <location>
        <begin position="98"/>
        <end position="286"/>
    </location>
</feature>
<dbReference type="Gene3D" id="2.40.30.170">
    <property type="match status" value="1"/>
</dbReference>
<keyword evidence="8 9" id="KW-0472">Membrane</keyword>
<dbReference type="SUPFAM" id="SSF111369">
    <property type="entry name" value="HlyD-like secretion proteins"/>
    <property type="match status" value="1"/>
</dbReference>
<dbReference type="NCBIfam" id="TIGR01843">
    <property type="entry name" value="type_I_hlyD"/>
    <property type="match status" value="1"/>
</dbReference>
<keyword evidence="4 9" id="KW-1003">Cell membrane</keyword>
<dbReference type="InterPro" id="IPR058982">
    <property type="entry name" value="Beta-barrel_AprE"/>
</dbReference>
<evidence type="ECO:0000313" key="13">
    <source>
        <dbReference type="EMBL" id="BAQ18477.1"/>
    </source>
</evidence>
<reference evidence="13 14" key="1">
    <citation type="submission" date="2014-09" db="EMBL/GenBank/DDBJ databases">
        <title>Genome sequencing of Methyloceanibacter caenitepidi Gela4.</title>
        <authorList>
            <person name="Takeuchi M."/>
            <person name="Susumu S."/>
            <person name="Kamagata Y."/>
            <person name="Oshima K."/>
            <person name="Hattori M."/>
            <person name="Iwasaki W."/>
        </authorList>
    </citation>
    <scope>NUCLEOTIDE SEQUENCE [LARGE SCALE GENOMIC DNA]</scope>
    <source>
        <strain evidence="13 14">Gela4</strain>
    </source>
</reference>
<evidence type="ECO:0000313" key="14">
    <source>
        <dbReference type="Proteomes" id="UP000031643"/>
    </source>
</evidence>
<accession>A0A0A8K7G5</accession>
<feature type="domain" description="AprE-like beta-barrel" evidence="12">
    <location>
        <begin position="329"/>
        <end position="422"/>
    </location>
</feature>
<evidence type="ECO:0000256" key="4">
    <source>
        <dbReference type="ARBA" id="ARBA00022475"/>
    </source>
</evidence>
<feature type="coiled-coil region" evidence="10">
    <location>
        <begin position="101"/>
        <end position="164"/>
    </location>
</feature>
<feature type="coiled-coil region" evidence="10">
    <location>
        <begin position="231"/>
        <end position="280"/>
    </location>
</feature>
<keyword evidence="14" id="KW-1185">Reference proteome</keyword>
<comment type="subcellular location">
    <subcellularLocation>
        <location evidence="1 9">Cell inner membrane</location>
        <topology evidence="1 9">Single-pass membrane protein</topology>
    </subcellularLocation>
</comment>
<dbReference type="OrthoDB" id="9810980at2"/>
<dbReference type="Pfam" id="PF25994">
    <property type="entry name" value="HH_AprE"/>
    <property type="match status" value="1"/>
</dbReference>
<evidence type="ECO:0000256" key="3">
    <source>
        <dbReference type="ARBA" id="ARBA00022448"/>
    </source>
</evidence>
<dbReference type="GO" id="GO:0005886">
    <property type="term" value="C:plasma membrane"/>
    <property type="evidence" value="ECO:0007669"/>
    <property type="project" value="UniProtKB-SubCell"/>
</dbReference>
<dbReference type="AlphaFoldDB" id="A0A0A8K7G5"/>
<comment type="similarity">
    <text evidence="2 9">Belongs to the membrane fusion protein (MFP) (TC 8.A.1) family.</text>
</comment>
<protein>
    <recommendedName>
        <fullName evidence="9">Membrane fusion protein (MFP) family protein</fullName>
    </recommendedName>
</protein>
<dbReference type="Pfam" id="PF26002">
    <property type="entry name" value="Beta-barrel_AprE"/>
    <property type="match status" value="1"/>
</dbReference>
<sequence length="446" mass="49317">MSQVPVPQEWYAGIPRSTRAATIFGIFIMVAFLLGFGSWASTAPIAGAIIAGGSFVATGENKIIQHLEGGVIKEIRVREGDVVEKGDVLIDLDEREPRTELRRLELRKARAMAQEARLKAEMNEQDDVTFPQEVADQESNPDIVEILERERQALTARRNAVKTEVATLMEGVDALNQRVEGGKLQLAAVRQQLAYVEEELEGKKGLLEKGLIRKPEVLSLERAKANLSGEIGRLTGEIGDARERIARIKEQVTGVRNNTVKTAVEEMHKVSAELKDVRELINAAKAVVERVSITAPVKGIVVKLQYHTPGGVIEPGKPIMELLPVQAELLIEAQVRPRDIDVVKRGQHAMVRLSALNRRITPMIPGEVVYVSADSLVSGKQDTSNAQSDVYIARIKLDLIEASKLPDFAPTPGMPVEVYIKTADRTFLEYLFKPIEDSMSRAFREL</sequence>
<evidence type="ECO:0000259" key="11">
    <source>
        <dbReference type="Pfam" id="PF25994"/>
    </source>
</evidence>
<dbReference type="PANTHER" id="PTHR30386:SF17">
    <property type="entry name" value="ALKALINE PROTEASE SECRETION PROTEIN APRE"/>
    <property type="match status" value="1"/>
</dbReference>
<evidence type="ECO:0000256" key="6">
    <source>
        <dbReference type="ARBA" id="ARBA00022692"/>
    </source>
</evidence>
<evidence type="ECO:0000256" key="7">
    <source>
        <dbReference type="ARBA" id="ARBA00022989"/>
    </source>
</evidence>
<dbReference type="InterPro" id="IPR010129">
    <property type="entry name" value="T1SS_HlyD"/>
</dbReference>
<dbReference type="PRINTS" id="PR01490">
    <property type="entry name" value="RTXTOXIND"/>
</dbReference>
<keyword evidence="5 9" id="KW-0997">Cell inner membrane</keyword>
<evidence type="ECO:0000256" key="8">
    <source>
        <dbReference type="ARBA" id="ARBA00023136"/>
    </source>
</evidence>
<dbReference type="InterPro" id="IPR050739">
    <property type="entry name" value="MFP"/>
</dbReference>
<evidence type="ECO:0000256" key="9">
    <source>
        <dbReference type="RuleBase" id="RU365093"/>
    </source>
</evidence>
<keyword evidence="3 9" id="KW-0813">Transport</keyword>
<name>A0A0A8K7G5_9HYPH</name>
<dbReference type="GO" id="GO:0015031">
    <property type="term" value="P:protein transport"/>
    <property type="evidence" value="ECO:0007669"/>
    <property type="project" value="InterPro"/>
</dbReference>
<proteinExistence type="inferred from homology"/>
<dbReference type="Gene3D" id="2.40.50.100">
    <property type="match status" value="1"/>
</dbReference>
<evidence type="ECO:0000256" key="5">
    <source>
        <dbReference type="ARBA" id="ARBA00022519"/>
    </source>
</evidence>
<evidence type="ECO:0000256" key="1">
    <source>
        <dbReference type="ARBA" id="ARBA00004377"/>
    </source>
</evidence>
<keyword evidence="6 9" id="KW-0812">Transmembrane</keyword>
<evidence type="ECO:0000256" key="2">
    <source>
        <dbReference type="ARBA" id="ARBA00009477"/>
    </source>
</evidence>
<dbReference type="Proteomes" id="UP000031643">
    <property type="component" value="Chromosome"/>
</dbReference>
<dbReference type="RefSeq" id="WP_045368641.1">
    <property type="nucleotide sequence ID" value="NZ_AP014648.1"/>
</dbReference>
<keyword evidence="7 9" id="KW-1133">Transmembrane helix</keyword>
<dbReference type="PANTHER" id="PTHR30386">
    <property type="entry name" value="MEMBRANE FUSION SUBUNIT OF EMRAB-TOLC MULTIDRUG EFFLUX PUMP"/>
    <property type="match status" value="1"/>
</dbReference>
<organism evidence="13 14">
    <name type="scientific">Methyloceanibacter caenitepidi</name>
    <dbReference type="NCBI Taxonomy" id="1384459"/>
    <lineage>
        <taxon>Bacteria</taxon>
        <taxon>Pseudomonadati</taxon>
        <taxon>Pseudomonadota</taxon>
        <taxon>Alphaproteobacteria</taxon>
        <taxon>Hyphomicrobiales</taxon>
        <taxon>Hyphomicrobiaceae</taxon>
        <taxon>Methyloceanibacter</taxon>
    </lineage>
</organism>
<dbReference type="STRING" id="1384459.GL4_3045"/>
<dbReference type="EMBL" id="AP014648">
    <property type="protein sequence ID" value="BAQ18477.1"/>
    <property type="molecule type" value="Genomic_DNA"/>
</dbReference>
<gene>
    <name evidence="13" type="ORF">GL4_3045</name>
</gene>
<keyword evidence="10" id="KW-0175">Coiled coil</keyword>